<gene>
    <name evidence="2" type="ORF">CURHAP_LOCUS42340</name>
</gene>
<feature type="region of interest" description="Disordered" evidence="1">
    <location>
        <begin position="143"/>
        <end position="184"/>
    </location>
</feature>
<feature type="compositionally biased region" description="Polar residues" evidence="1">
    <location>
        <begin position="14"/>
        <end position="26"/>
    </location>
</feature>
<reference evidence="2 3" key="1">
    <citation type="submission" date="2020-05" db="EMBL/GenBank/DDBJ databases">
        <authorList>
            <person name="Campoy J."/>
            <person name="Schneeberger K."/>
            <person name="Spophaly S."/>
        </authorList>
    </citation>
    <scope>NUCLEOTIDE SEQUENCE [LARGE SCALE GENOMIC DNA]</scope>
    <source>
        <strain evidence="2">PruArmRojPasFocal</strain>
    </source>
</reference>
<evidence type="ECO:0000313" key="2">
    <source>
        <dbReference type="EMBL" id="CAB4285987.1"/>
    </source>
</evidence>
<proteinExistence type="predicted"/>
<organism evidence="2 3">
    <name type="scientific">Prunus armeniaca</name>
    <name type="common">Apricot</name>
    <name type="synonym">Armeniaca vulgaris</name>
    <dbReference type="NCBI Taxonomy" id="36596"/>
    <lineage>
        <taxon>Eukaryota</taxon>
        <taxon>Viridiplantae</taxon>
        <taxon>Streptophyta</taxon>
        <taxon>Embryophyta</taxon>
        <taxon>Tracheophyta</taxon>
        <taxon>Spermatophyta</taxon>
        <taxon>Magnoliopsida</taxon>
        <taxon>eudicotyledons</taxon>
        <taxon>Gunneridae</taxon>
        <taxon>Pentapetalae</taxon>
        <taxon>rosids</taxon>
        <taxon>fabids</taxon>
        <taxon>Rosales</taxon>
        <taxon>Rosaceae</taxon>
        <taxon>Amygdaloideae</taxon>
        <taxon>Amygdaleae</taxon>
        <taxon>Prunus</taxon>
    </lineage>
</organism>
<accession>A0A6J5VE94</accession>
<feature type="region of interest" description="Disordered" evidence="1">
    <location>
        <begin position="1"/>
        <end position="67"/>
    </location>
</feature>
<dbReference type="AlphaFoldDB" id="A0A6J5VE94"/>
<dbReference type="EMBL" id="CAEKDK010000007">
    <property type="protein sequence ID" value="CAB4285987.1"/>
    <property type="molecule type" value="Genomic_DNA"/>
</dbReference>
<name>A0A6J5VE94_PRUAR</name>
<evidence type="ECO:0000313" key="3">
    <source>
        <dbReference type="Proteomes" id="UP000507222"/>
    </source>
</evidence>
<dbReference type="Proteomes" id="UP000507222">
    <property type="component" value="Unassembled WGS sequence"/>
</dbReference>
<protein>
    <submittedName>
        <fullName evidence="2">Uncharacterized protein</fullName>
    </submittedName>
</protein>
<feature type="compositionally biased region" description="Basic residues" evidence="1">
    <location>
        <begin position="143"/>
        <end position="154"/>
    </location>
</feature>
<sequence length="213" mass="22745">MGQKPIGTMACCSSALSPSYTGNGNSPRHEGFWNKDGSGDPGSPEAIESLRRQTGLSEDGVRSPPPPPLILYASELGILPMDIPQREINLQETLATLGAHSVLQVEGITPKPLATSRDIMGPALFDLFDLMPIIQLVEGLQKKKARRTPKKREKARSVPVKNSVKRKPPEDVATGGDVMVRGMDSNGSKRFCSGTCFDKAKETGIVVSPGGPP</sequence>
<evidence type="ECO:0000256" key="1">
    <source>
        <dbReference type="SAM" id="MobiDB-lite"/>
    </source>
</evidence>